<feature type="transmembrane region" description="Helical" evidence="8">
    <location>
        <begin position="78"/>
        <end position="97"/>
    </location>
</feature>
<dbReference type="Gene3D" id="1.20.1250.20">
    <property type="entry name" value="MFS general substrate transporter like domains"/>
    <property type="match status" value="1"/>
</dbReference>
<comment type="caution">
    <text evidence="10">The sequence shown here is derived from an EMBL/GenBank/DDBJ whole genome shotgun (WGS) entry which is preliminary data.</text>
</comment>
<comment type="subcellular location">
    <subcellularLocation>
        <location evidence="1">Cell membrane</location>
        <topology evidence="1">Multi-pass membrane protein</topology>
    </subcellularLocation>
</comment>
<dbReference type="InterPro" id="IPR020846">
    <property type="entry name" value="MFS_dom"/>
</dbReference>
<feature type="region of interest" description="Disordered" evidence="7">
    <location>
        <begin position="1"/>
        <end position="31"/>
    </location>
</feature>
<dbReference type="InterPro" id="IPR036259">
    <property type="entry name" value="MFS_trans_sf"/>
</dbReference>
<keyword evidence="2" id="KW-0813">Transport</keyword>
<keyword evidence="6 8" id="KW-0472">Membrane</keyword>
<feature type="transmembrane region" description="Helical" evidence="8">
    <location>
        <begin position="356"/>
        <end position="374"/>
    </location>
</feature>
<feature type="domain" description="Major facilitator superfamily (MFS) profile" evidence="9">
    <location>
        <begin position="39"/>
        <end position="476"/>
    </location>
</feature>
<evidence type="ECO:0000256" key="3">
    <source>
        <dbReference type="ARBA" id="ARBA00022475"/>
    </source>
</evidence>
<evidence type="ECO:0000256" key="4">
    <source>
        <dbReference type="ARBA" id="ARBA00022692"/>
    </source>
</evidence>
<keyword evidence="11" id="KW-1185">Reference proteome</keyword>
<dbReference type="EMBL" id="BAABGL010000002">
    <property type="protein sequence ID" value="GAA4383692.1"/>
    <property type="molecule type" value="Genomic_DNA"/>
</dbReference>
<evidence type="ECO:0000313" key="11">
    <source>
        <dbReference type="Proteomes" id="UP001500642"/>
    </source>
</evidence>
<feature type="transmembrane region" description="Helical" evidence="8">
    <location>
        <begin position="252"/>
        <end position="272"/>
    </location>
</feature>
<evidence type="ECO:0000256" key="1">
    <source>
        <dbReference type="ARBA" id="ARBA00004651"/>
    </source>
</evidence>
<keyword evidence="4 8" id="KW-0812">Transmembrane</keyword>
<keyword evidence="5 8" id="KW-1133">Transmembrane helix</keyword>
<dbReference type="InterPro" id="IPR011701">
    <property type="entry name" value="MFS"/>
</dbReference>
<feature type="transmembrane region" description="Helical" evidence="8">
    <location>
        <begin position="104"/>
        <end position="125"/>
    </location>
</feature>
<keyword evidence="3" id="KW-1003">Cell membrane</keyword>
<accession>A0ABP8J2D9</accession>
<evidence type="ECO:0000256" key="8">
    <source>
        <dbReference type="SAM" id="Phobius"/>
    </source>
</evidence>
<feature type="transmembrane region" description="Helical" evidence="8">
    <location>
        <begin position="453"/>
        <end position="472"/>
    </location>
</feature>
<dbReference type="PROSITE" id="PS50850">
    <property type="entry name" value="MFS"/>
    <property type="match status" value="1"/>
</dbReference>
<protein>
    <submittedName>
        <fullName evidence="10">DHA2 family efflux MFS transporter permease subunit</fullName>
    </submittedName>
</protein>
<evidence type="ECO:0000256" key="7">
    <source>
        <dbReference type="SAM" id="MobiDB-lite"/>
    </source>
</evidence>
<evidence type="ECO:0000259" key="9">
    <source>
        <dbReference type="PROSITE" id="PS50850"/>
    </source>
</evidence>
<dbReference type="PANTHER" id="PTHR42718">
    <property type="entry name" value="MAJOR FACILITATOR SUPERFAMILY MULTIDRUG TRANSPORTER MFSC"/>
    <property type="match status" value="1"/>
</dbReference>
<feature type="transmembrane region" description="Helical" evidence="8">
    <location>
        <begin position="326"/>
        <end position="344"/>
    </location>
</feature>
<evidence type="ECO:0000256" key="5">
    <source>
        <dbReference type="ARBA" id="ARBA00022989"/>
    </source>
</evidence>
<feature type="transmembrane region" description="Helical" evidence="8">
    <location>
        <begin position="293"/>
        <end position="314"/>
    </location>
</feature>
<evidence type="ECO:0000313" key="10">
    <source>
        <dbReference type="EMBL" id="GAA4383692.1"/>
    </source>
</evidence>
<evidence type="ECO:0000256" key="6">
    <source>
        <dbReference type="ARBA" id="ARBA00023136"/>
    </source>
</evidence>
<evidence type="ECO:0000256" key="2">
    <source>
        <dbReference type="ARBA" id="ARBA00022448"/>
    </source>
</evidence>
<dbReference type="SUPFAM" id="SSF103473">
    <property type="entry name" value="MFS general substrate transporter"/>
    <property type="match status" value="1"/>
</dbReference>
<feature type="transmembrane region" description="Helical" evidence="8">
    <location>
        <begin position="431"/>
        <end position="447"/>
    </location>
</feature>
<dbReference type="Gene3D" id="1.20.1720.10">
    <property type="entry name" value="Multidrug resistance protein D"/>
    <property type="match status" value="1"/>
</dbReference>
<feature type="transmembrane region" description="Helical" evidence="8">
    <location>
        <begin position="225"/>
        <end position="246"/>
    </location>
</feature>
<proteinExistence type="predicted"/>
<feature type="transmembrane region" description="Helical" evidence="8">
    <location>
        <begin position="39"/>
        <end position="58"/>
    </location>
</feature>
<gene>
    <name evidence="10" type="ORF">GCM10023167_03460</name>
</gene>
<dbReference type="RefSeq" id="WP_345029332.1">
    <property type="nucleotide sequence ID" value="NZ_BAABGL010000002.1"/>
</dbReference>
<dbReference type="Pfam" id="PF07690">
    <property type="entry name" value="MFS_1"/>
    <property type="match status" value="2"/>
</dbReference>
<dbReference type="Proteomes" id="UP001500642">
    <property type="component" value="Unassembled WGS sequence"/>
</dbReference>
<name>A0ABP8J2D9_9MICO</name>
<sequence>MTDAAGPHPVPERDPAQGRGPGPERVPEKQAKQVEPGRLAYLAMLGTTTVGALSGNVINAPLHRIQQDFGATDSQTVLAVSAFTVSMVIFVPFTGWLCDRFGTVRIVLGGLAIMIVAQALAAFSVNLEMLIVLRVVQGIACSTFPPGVQRALVALWPSKGQAAMAAWASAIGVGQAVGPPVGGVVSEIFGWRAVFILQASLCLLLAVVIVVAVPKVRGRQAPIHGIGMAVLMIAMGASVLLVTLVGQRADPLAEAVVAIIASLGLVVYVVLATRYPETLFEPRSLLEKRYIRGTVSAGSTMFIMGVCLVSLPLYLGERLGLTPGPVGLVVFAMAFAMAVSGRLTSWLSAKLSMRTVIEMGLGVLILAPLVLGWWTSRESDSAAVQVAVVIVLLLLIGAGLNAGQSIAAYAISRSLAAKNSMAFGIHNTSRFMGMATGYAWAALIYPLGAPVLLYAGASVVALVALLTTVIGGPAGQVEPAREPV</sequence>
<reference evidence="11" key="1">
    <citation type="journal article" date="2019" name="Int. J. Syst. Evol. Microbiol.">
        <title>The Global Catalogue of Microorganisms (GCM) 10K type strain sequencing project: providing services to taxonomists for standard genome sequencing and annotation.</title>
        <authorList>
            <consortium name="The Broad Institute Genomics Platform"/>
            <consortium name="The Broad Institute Genome Sequencing Center for Infectious Disease"/>
            <person name="Wu L."/>
            <person name="Ma J."/>
        </authorList>
    </citation>
    <scope>NUCLEOTIDE SEQUENCE [LARGE SCALE GENOMIC DNA]</scope>
    <source>
        <strain evidence="11">JCM 17808</strain>
    </source>
</reference>
<feature type="transmembrane region" description="Helical" evidence="8">
    <location>
        <begin position="189"/>
        <end position="213"/>
    </location>
</feature>
<dbReference type="PANTHER" id="PTHR42718:SF46">
    <property type="entry name" value="BLR6921 PROTEIN"/>
    <property type="match status" value="1"/>
</dbReference>
<organism evidence="10 11">
    <name type="scientific">Brevibacterium pityocampae</name>
    <dbReference type="NCBI Taxonomy" id="506594"/>
    <lineage>
        <taxon>Bacteria</taxon>
        <taxon>Bacillati</taxon>
        <taxon>Actinomycetota</taxon>
        <taxon>Actinomycetes</taxon>
        <taxon>Micrococcales</taxon>
        <taxon>Brevibacteriaceae</taxon>
        <taxon>Brevibacterium</taxon>
    </lineage>
</organism>
<feature type="transmembrane region" description="Helical" evidence="8">
    <location>
        <begin position="386"/>
        <end position="411"/>
    </location>
</feature>